<dbReference type="NCBIfam" id="NF002486">
    <property type="entry name" value="PRK01752.1"/>
    <property type="match status" value="1"/>
</dbReference>
<dbReference type="PANTHER" id="PTHR33747">
    <property type="entry name" value="UPF0225 PROTEIN SCO1677"/>
    <property type="match status" value="1"/>
</dbReference>
<dbReference type="InterPro" id="IPR032710">
    <property type="entry name" value="NTF2-like_dom_sf"/>
</dbReference>
<organism evidence="2 3">
    <name type="scientific">Oceanospirillum multiglobuliferum</name>
    <dbReference type="NCBI Taxonomy" id="64969"/>
    <lineage>
        <taxon>Bacteria</taxon>
        <taxon>Pseudomonadati</taxon>
        <taxon>Pseudomonadota</taxon>
        <taxon>Gammaproteobacteria</taxon>
        <taxon>Oceanospirillales</taxon>
        <taxon>Oceanospirillaceae</taxon>
        <taxon>Oceanospirillum</taxon>
    </lineage>
</organism>
<comment type="caution">
    <text evidence="2">The sequence shown here is derived from an EMBL/GenBank/DDBJ whole genome shotgun (WGS) entry which is preliminary data.</text>
</comment>
<dbReference type="Gene3D" id="3.10.450.50">
    <property type="match status" value="1"/>
</dbReference>
<dbReference type="Pfam" id="PF02810">
    <property type="entry name" value="SEC-C"/>
    <property type="match status" value="2"/>
</dbReference>
<dbReference type="InterPro" id="IPR004027">
    <property type="entry name" value="SEC_C_motif"/>
</dbReference>
<dbReference type="SUPFAM" id="SSF54427">
    <property type="entry name" value="NTF2-like"/>
    <property type="match status" value="1"/>
</dbReference>
<protein>
    <recommendedName>
        <fullName evidence="1">YchJ-like middle NTF2-like domain-containing protein</fullName>
    </recommendedName>
</protein>
<dbReference type="AlphaFoldDB" id="A0A1V4T978"/>
<proteinExistence type="predicted"/>
<feature type="domain" description="YchJ-like middle NTF2-like" evidence="1">
    <location>
        <begin position="27"/>
        <end position="125"/>
    </location>
</feature>
<keyword evidence="3" id="KW-1185">Reference proteome</keyword>
<dbReference type="PANTHER" id="PTHR33747:SF1">
    <property type="entry name" value="ADENYLATE CYCLASE-ASSOCIATED CAP C-TERMINAL DOMAIN-CONTAINING PROTEIN"/>
    <property type="match status" value="1"/>
</dbReference>
<dbReference type="Proteomes" id="UP000191418">
    <property type="component" value="Unassembled WGS sequence"/>
</dbReference>
<evidence type="ECO:0000313" key="2">
    <source>
        <dbReference type="EMBL" id="OPX57153.1"/>
    </source>
</evidence>
<name>A0A1V4T978_9GAMM</name>
<evidence type="ECO:0000259" key="1">
    <source>
        <dbReference type="Pfam" id="PF17775"/>
    </source>
</evidence>
<gene>
    <name evidence="2" type="ORF">BTE48_01510</name>
</gene>
<reference evidence="2 3" key="1">
    <citation type="submission" date="2017-01" db="EMBL/GenBank/DDBJ databases">
        <title>Genome Sequencing of a Marine Spirillum, Oceanospirillum multiglobuliferum ATCC 33336, from Japan.</title>
        <authorList>
            <person name="Carney J.G."/>
            <person name="Trachtenberg A.M."/>
            <person name="Rheaume B.A."/>
            <person name="Linnane J.D."/>
            <person name="Pitts N.L."/>
            <person name="Mykles D.L."/>
            <person name="Maclea K.S."/>
        </authorList>
    </citation>
    <scope>NUCLEOTIDE SEQUENCE [LARGE SCALE GENOMIC DNA]</scope>
    <source>
        <strain evidence="2 3">ATCC 33336</strain>
    </source>
</reference>
<dbReference type="InterPro" id="IPR048469">
    <property type="entry name" value="YchJ-like_M"/>
</dbReference>
<evidence type="ECO:0000313" key="3">
    <source>
        <dbReference type="Proteomes" id="UP000191418"/>
    </source>
</evidence>
<dbReference type="EMBL" id="MTSM01000001">
    <property type="protein sequence ID" value="OPX57153.1"/>
    <property type="molecule type" value="Genomic_DNA"/>
</dbReference>
<dbReference type="SUPFAM" id="SSF103642">
    <property type="entry name" value="Sec-C motif"/>
    <property type="match status" value="1"/>
</dbReference>
<dbReference type="NCBIfam" id="NF002449">
    <property type="entry name" value="PRK01617.1"/>
    <property type="match status" value="1"/>
</dbReference>
<sequence>MPCPCSSGQEYGQCCAPYIVGDQLPETAALLMRSRYTAYTLANIDYIEQTTQPSMRAKYDFTNLKDWAESSEWLGLTVHTESESSDPKLARVCFTARYRQNDVIINHSEDSEFVLEDGRWYFVHGKDYTPPSQKTVGRNDPCTCGSGKKYKKCCLR</sequence>
<accession>A0A1V4T978</accession>
<dbReference type="STRING" id="64969.SAMN02745127_01997"/>
<dbReference type="Pfam" id="PF17775">
    <property type="entry name" value="YchJ_M-like"/>
    <property type="match status" value="1"/>
</dbReference>